<evidence type="ECO:0000256" key="3">
    <source>
        <dbReference type="ARBA" id="ARBA00007970"/>
    </source>
</evidence>
<sequence length="371" mass="39438">MTAVSSLRPEPRPEILDIDIYVPGRSRVEGVAKVHKLSSNESPLGPSPKAIDAYRARADDLAAYPDGSARVLREAIARRFGLEPDRILCGNGSDEILALLAHVFLRPGDEGVYSAHGFLAYPIAIRAAGATAVVAPETDRTANVDALLGKVGPRTKIVYLANPNNPTGTYLPYAEIRRLHAALPADCLLVLDAAYAEYVTRNDYAAGLELAASCENVVMTRTFSKIHGLASLRIGWSYGPRRVADAINRVRSPFNLSGPAIAAGAASLDDAAHLEAAVAHNDRWLPWLSASIGALGIEPTPSVANFVLLTFGRNGVGTASEADAFLSARGYILRAMSAYGLPQSLRLTVGSAEANRGVVEALAEFVERSRS</sequence>
<dbReference type="Gene3D" id="3.90.1150.10">
    <property type="entry name" value="Aspartate Aminotransferase, domain 1"/>
    <property type="match status" value="1"/>
</dbReference>
<dbReference type="UniPathway" id="UPA00031">
    <property type="reaction ID" value="UER00012"/>
</dbReference>
<dbReference type="RefSeq" id="WP_113888197.1">
    <property type="nucleotide sequence ID" value="NZ_QNRK01000005.1"/>
</dbReference>
<organism evidence="11 12">
    <name type="scientific">Roseiarcus fermentans</name>
    <dbReference type="NCBI Taxonomy" id="1473586"/>
    <lineage>
        <taxon>Bacteria</taxon>
        <taxon>Pseudomonadati</taxon>
        <taxon>Pseudomonadota</taxon>
        <taxon>Alphaproteobacteria</taxon>
        <taxon>Hyphomicrobiales</taxon>
        <taxon>Roseiarcaceae</taxon>
        <taxon>Roseiarcus</taxon>
    </lineage>
</organism>
<evidence type="ECO:0000256" key="9">
    <source>
        <dbReference type="HAMAP-Rule" id="MF_01023"/>
    </source>
</evidence>
<comment type="pathway">
    <text evidence="2 9">Amino-acid biosynthesis; L-histidine biosynthesis; L-histidine from 5-phospho-alpha-D-ribose 1-diphosphate: step 7/9.</text>
</comment>
<keyword evidence="12" id="KW-1185">Reference proteome</keyword>
<dbReference type="EC" id="2.6.1.9" evidence="9"/>
<evidence type="ECO:0000256" key="1">
    <source>
        <dbReference type="ARBA" id="ARBA00001933"/>
    </source>
</evidence>
<comment type="similarity">
    <text evidence="3 9">Belongs to the class-II pyridoxal-phosphate-dependent aminotransferase family. Histidinol-phosphate aminotransferase subfamily.</text>
</comment>
<comment type="subunit">
    <text evidence="4 9">Homodimer.</text>
</comment>
<evidence type="ECO:0000256" key="8">
    <source>
        <dbReference type="ARBA" id="ARBA00047481"/>
    </source>
</evidence>
<evidence type="ECO:0000256" key="2">
    <source>
        <dbReference type="ARBA" id="ARBA00005011"/>
    </source>
</evidence>
<protein>
    <recommendedName>
        <fullName evidence="9">Histidinol-phosphate aminotransferase</fullName>
        <ecNumber evidence="9">2.6.1.9</ecNumber>
    </recommendedName>
    <alternativeName>
        <fullName evidence="9">Imidazole acetol-phosphate transaminase</fullName>
    </alternativeName>
</protein>
<proteinExistence type="inferred from homology"/>
<dbReference type="OrthoDB" id="9809616at2"/>
<dbReference type="PANTHER" id="PTHR43643">
    <property type="entry name" value="HISTIDINOL-PHOSPHATE AMINOTRANSFERASE 2"/>
    <property type="match status" value="1"/>
</dbReference>
<keyword evidence="9" id="KW-0368">Histidine biosynthesis</keyword>
<dbReference type="Pfam" id="PF00155">
    <property type="entry name" value="Aminotran_1_2"/>
    <property type="match status" value="1"/>
</dbReference>
<evidence type="ECO:0000313" key="12">
    <source>
        <dbReference type="Proteomes" id="UP000253529"/>
    </source>
</evidence>
<comment type="caution">
    <text evidence="11">The sequence shown here is derived from an EMBL/GenBank/DDBJ whole genome shotgun (WGS) entry which is preliminary data.</text>
</comment>
<name>A0A366FNW5_9HYPH</name>
<dbReference type="GO" id="GO:0030170">
    <property type="term" value="F:pyridoxal phosphate binding"/>
    <property type="evidence" value="ECO:0007669"/>
    <property type="project" value="InterPro"/>
</dbReference>
<evidence type="ECO:0000256" key="7">
    <source>
        <dbReference type="ARBA" id="ARBA00022898"/>
    </source>
</evidence>
<evidence type="ECO:0000256" key="5">
    <source>
        <dbReference type="ARBA" id="ARBA00022576"/>
    </source>
</evidence>
<dbReference type="InterPro" id="IPR015424">
    <property type="entry name" value="PyrdxlP-dep_Trfase"/>
</dbReference>
<dbReference type="InterPro" id="IPR004839">
    <property type="entry name" value="Aminotransferase_I/II_large"/>
</dbReference>
<dbReference type="GO" id="GO:0000105">
    <property type="term" value="P:L-histidine biosynthetic process"/>
    <property type="evidence" value="ECO:0007669"/>
    <property type="project" value="UniProtKB-UniRule"/>
</dbReference>
<feature type="domain" description="Aminotransferase class I/classII large" evidence="10">
    <location>
        <begin position="33"/>
        <end position="362"/>
    </location>
</feature>
<dbReference type="HAMAP" id="MF_01023">
    <property type="entry name" value="HisC_aminotrans_2"/>
    <property type="match status" value="1"/>
</dbReference>
<feature type="modified residue" description="N6-(pyridoxal phosphate)lysine" evidence="9">
    <location>
        <position position="225"/>
    </location>
</feature>
<dbReference type="Gene3D" id="3.40.640.10">
    <property type="entry name" value="Type I PLP-dependent aspartate aminotransferase-like (Major domain)"/>
    <property type="match status" value="1"/>
</dbReference>
<dbReference type="PANTHER" id="PTHR43643:SF3">
    <property type="entry name" value="HISTIDINOL-PHOSPHATE AMINOTRANSFERASE"/>
    <property type="match status" value="1"/>
</dbReference>
<dbReference type="InterPro" id="IPR015422">
    <property type="entry name" value="PyrdxlP-dep_Trfase_small"/>
</dbReference>
<keyword evidence="6 9" id="KW-0808">Transferase</keyword>
<keyword evidence="9" id="KW-0028">Amino-acid biosynthesis</keyword>
<comment type="cofactor">
    <cofactor evidence="1 9">
        <name>pyridoxal 5'-phosphate</name>
        <dbReference type="ChEBI" id="CHEBI:597326"/>
    </cofactor>
</comment>
<evidence type="ECO:0000256" key="6">
    <source>
        <dbReference type="ARBA" id="ARBA00022679"/>
    </source>
</evidence>
<dbReference type="CDD" id="cd00609">
    <property type="entry name" value="AAT_like"/>
    <property type="match status" value="1"/>
</dbReference>
<dbReference type="SUPFAM" id="SSF53383">
    <property type="entry name" value="PLP-dependent transferases"/>
    <property type="match status" value="1"/>
</dbReference>
<reference evidence="11 12" key="1">
    <citation type="submission" date="2018-06" db="EMBL/GenBank/DDBJ databases">
        <title>Genomic Encyclopedia of Type Strains, Phase IV (KMG-IV): sequencing the most valuable type-strain genomes for metagenomic binning, comparative biology and taxonomic classification.</title>
        <authorList>
            <person name="Goeker M."/>
        </authorList>
    </citation>
    <scope>NUCLEOTIDE SEQUENCE [LARGE SCALE GENOMIC DNA]</scope>
    <source>
        <strain evidence="11 12">DSM 24875</strain>
    </source>
</reference>
<keyword evidence="7 9" id="KW-0663">Pyridoxal phosphate</keyword>
<dbReference type="EMBL" id="QNRK01000005">
    <property type="protein sequence ID" value="RBP16383.1"/>
    <property type="molecule type" value="Genomic_DNA"/>
</dbReference>
<gene>
    <name evidence="9" type="primary">hisC</name>
    <name evidence="11" type="ORF">DFR50_10524</name>
</gene>
<evidence type="ECO:0000259" key="10">
    <source>
        <dbReference type="Pfam" id="PF00155"/>
    </source>
</evidence>
<dbReference type="InterPro" id="IPR005861">
    <property type="entry name" value="HisP_aminotrans"/>
</dbReference>
<keyword evidence="5 9" id="KW-0032">Aminotransferase</keyword>
<evidence type="ECO:0000313" key="11">
    <source>
        <dbReference type="EMBL" id="RBP16383.1"/>
    </source>
</evidence>
<dbReference type="GO" id="GO:0004400">
    <property type="term" value="F:histidinol-phosphate transaminase activity"/>
    <property type="evidence" value="ECO:0007669"/>
    <property type="project" value="UniProtKB-UniRule"/>
</dbReference>
<dbReference type="InterPro" id="IPR015421">
    <property type="entry name" value="PyrdxlP-dep_Trfase_major"/>
</dbReference>
<dbReference type="AlphaFoldDB" id="A0A366FNW5"/>
<evidence type="ECO:0000256" key="4">
    <source>
        <dbReference type="ARBA" id="ARBA00011738"/>
    </source>
</evidence>
<dbReference type="Proteomes" id="UP000253529">
    <property type="component" value="Unassembled WGS sequence"/>
</dbReference>
<comment type="catalytic activity">
    <reaction evidence="8 9">
        <text>L-histidinol phosphate + 2-oxoglutarate = 3-(imidazol-4-yl)-2-oxopropyl phosphate + L-glutamate</text>
        <dbReference type="Rhea" id="RHEA:23744"/>
        <dbReference type="ChEBI" id="CHEBI:16810"/>
        <dbReference type="ChEBI" id="CHEBI:29985"/>
        <dbReference type="ChEBI" id="CHEBI:57766"/>
        <dbReference type="ChEBI" id="CHEBI:57980"/>
        <dbReference type="EC" id="2.6.1.9"/>
    </reaction>
</comment>
<dbReference type="InterPro" id="IPR050106">
    <property type="entry name" value="HistidinolP_aminotransfase"/>
</dbReference>
<accession>A0A366FNW5</accession>